<evidence type="ECO:0000256" key="1">
    <source>
        <dbReference type="ARBA" id="ARBA00037217"/>
    </source>
</evidence>
<dbReference type="PRINTS" id="PR00420">
    <property type="entry name" value="RNGMNOXGNASE"/>
</dbReference>
<dbReference type="OrthoDB" id="9774675at2"/>
<dbReference type="PANTHER" id="PTHR10668:SF103">
    <property type="entry name" value="PYRIDINE NUCLEOTIDE-DISULFIDE OXIDOREDUCTASE DOMAIN-CONTAINING PROTEIN 2"/>
    <property type="match status" value="1"/>
</dbReference>
<dbReference type="Proteomes" id="UP000295783">
    <property type="component" value="Unassembled WGS sequence"/>
</dbReference>
<evidence type="ECO:0000256" key="3">
    <source>
        <dbReference type="ARBA" id="ARBA00040298"/>
    </source>
</evidence>
<gene>
    <name evidence="5" type="ORF">A8950_2639</name>
</gene>
<keyword evidence="6" id="KW-1185">Reference proteome</keyword>
<comment type="caution">
    <text evidence="5">The sequence shown here is derived from an EMBL/GenBank/DDBJ whole genome shotgun (WGS) entry which is preliminary data.</text>
</comment>
<evidence type="ECO:0000259" key="4">
    <source>
        <dbReference type="Pfam" id="PF01593"/>
    </source>
</evidence>
<comment type="subunit">
    <text evidence="2">Interacts with COX5B; this interaction may contribute to localize PYROXD2 to the inner face of the inner mitochondrial membrane.</text>
</comment>
<evidence type="ECO:0000313" key="5">
    <source>
        <dbReference type="EMBL" id="TDQ81570.1"/>
    </source>
</evidence>
<dbReference type="Pfam" id="PF01593">
    <property type="entry name" value="Amino_oxidase"/>
    <property type="match status" value="1"/>
</dbReference>
<accession>A0A4R6WQN8</accession>
<comment type="function">
    <text evidence="1">Probable oxidoreductase that may play a role as regulator of mitochondrial function.</text>
</comment>
<evidence type="ECO:0000256" key="2">
    <source>
        <dbReference type="ARBA" id="ARBA00038825"/>
    </source>
</evidence>
<dbReference type="EMBL" id="SNYW01000009">
    <property type="protein sequence ID" value="TDQ81570.1"/>
    <property type="molecule type" value="Genomic_DNA"/>
</dbReference>
<dbReference type="PANTHER" id="PTHR10668">
    <property type="entry name" value="PHYTOENE DEHYDROGENASE"/>
    <property type="match status" value="1"/>
</dbReference>
<dbReference type="GO" id="GO:0016491">
    <property type="term" value="F:oxidoreductase activity"/>
    <property type="evidence" value="ECO:0007669"/>
    <property type="project" value="InterPro"/>
</dbReference>
<reference evidence="5 6" key="1">
    <citation type="submission" date="2019-03" db="EMBL/GenBank/DDBJ databases">
        <title>Genomic Encyclopedia of Type Strains, Phase III (KMG-III): the genomes of soil and plant-associated and newly described type strains.</title>
        <authorList>
            <person name="Whitman W."/>
        </authorList>
    </citation>
    <scope>NUCLEOTIDE SEQUENCE [LARGE SCALE GENOMIC DNA]</scope>
    <source>
        <strain evidence="5 6">CGMCC 1.7660</strain>
    </source>
</reference>
<dbReference type="SUPFAM" id="SSF51905">
    <property type="entry name" value="FAD/NAD(P)-binding domain"/>
    <property type="match status" value="1"/>
</dbReference>
<feature type="domain" description="Amine oxidase" evidence="4">
    <location>
        <begin position="21"/>
        <end position="525"/>
    </location>
</feature>
<proteinExistence type="predicted"/>
<sequence length="538" mass="57284">MAGQTHSKGYDVIVIGAGHNGLVTAAYLARAGQKVLVLEAGDQPGGTAQTREFAPGFRVSAVAHILQALHPKVIGDLDLERHGLKPHANRIGTSALLPGGGRIDITDDPVATHDSIAKFSAADAAAWHPRMERLNRIAGALGTFLTKTPPSPSPSANDFQTRLALGMFALQLRLMGKKDMLELSRILTINVADLANDFFESDVVKGLLGFEATLGVYLGPRSPNTVFNLLYRLATLSPKHGLGGLHLPQGGMGGVIAALVKAAEARGVTIRTQAPVDHILIERERAVGVVLANGEEIRAPIIASSADPQRTLLKMVQPGNLDTEFLRRMRHLRMNGCVAKVHLALDALPGALAQAQGRMVVAPSTNHVERAFDCAKYGRVSDHPALEIVIPTLADPTLAPKGKHVASILYQYAPYKLRATTPDEARAQVLDRTLATLEEVAPGTRHAVTASEVLVPHDLESRFNLSGGQWHHGEVTLDQVFFLRPAASFQQYRMPLPGLWLCGAGAHPGGNVSGAAGANAAREIIKDLKQGHANRGAA</sequence>
<name>A0A4R6WQN8_9PROT</name>
<organism evidence="5 6">
    <name type="scientific">Dongia mobilis</name>
    <dbReference type="NCBI Taxonomy" id="578943"/>
    <lineage>
        <taxon>Bacteria</taxon>
        <taxon>Pseudomonadati</taxon>
        <taxon>Pseudomonadota</taxon>
        <taxon>Alphaproteobacteria</taxon>
        <taxon>Rhodospirillales</taxon>
        <taxon>Dongiaceae</taxon>
        <taxon>Dongia</taxon>
    </lineage>
</organism>
<dbReference type="AlphaFoldDB" id="A0A4R6WQN8"/>
<evidence type="ECO:0000313" key="6">
    <source>
        <dbReference type="Proteomes" id="UP000295783"/>
    </source>
</evidence>
<protein>
    <recommendedName>
        <fullName evidence="3">Pyridine nucleotide-disulfide oxidoreductase domain-containing protein 2</fullName>
    </recommendedName>
</protein>
<dbReference type="InterPro" id="IPR036188">
    <property type="entry name" value="FAD/NAD-bd_sf"/>
</dbReference>
<dbReference type="InterPro" id="IPR002937">
    <property type="entry name" value="Amino_oxidase"/>
</dbReference>
<dbReference type="Gene3D" id="3.50.50.60">
    <property type="entry name" value="FAD/NAD(P)-binding domain"/>
    <property type="match status" value="2"/>
</dbReference>
<dbReference type="RefSeq" id="WP_133614113.1">
    <property type="nucleotide sequence ID" value="NZ_SNYW01000009.1"/>
</dbReference>